<feature type="region of interest" description="Disordered" evidence="2">
    <location>
        <begin position="483"/>
        <end position="517"/>
    </location>
</feature>
<dbReference type="VEuPathDB" id="VectorBase:PHUM125740"/>
<dbReference type="eggNOG" id="KOG0907">
    <property type="taxonomic scope" value="Eukaryota"/>
</dbReference>
<dbReference type="CTD" id="8239316"/>
<dbReference type="GeneID" id="8239316"/>
<keyword evidence="6" id="KW-1185">Reference proteome</keyword>
<evidence type="ECO:0000256" key="2">
    <source>
        <dbReference type="SAM" id="MobiDB-lite"/>
    </source>
</evidence>
<gene>
    <name evidence="5" type="primary">8239316</name>
    <name evidence="4" type="ORF">Phum_PHUM125740</name>
</gene>
<dbReference type="InterPro" id="IPR051766">
    <property type="entry name" value="TXND_domain-containing"/>
</dbReference>
<dbReference type="EMBL" id="DS235088">
    <property type="protein sequence ID" value="EEB11563.1"/>
    <property type="molecule type" value="Genomic_DNA"/>
</dbReference>
<accession>E0VDV7</accession>
<feature type="coiled-coil region" evidence="1">
    <location>
        <begin position="136"/>
        <end position="168"/>
    </location>
</feature>
<dbReference type="InterPro" id="IPR031827">
    <property type="entry name" value="DUF4746"/>
</dbReference>
<evidence type="ECO:0000256" key="1">
    <source>
        <dbReference type="SAM" id="Coils"/>
    </source>
</evidence>
<feature type="domain" description="DUF4746" evidence="3">
    <location>
        <begin position="104"/>
        <end position="472"/>
    </location>
</feature>
<dbReference type="OMA" id="MQCKDRR"/>
<evidence type="ECO:0000313" key="4">
    <source>
        <dbReference type="EMBL" id="EEB11563.1"/>
    </source>
</evidence>
<dbReference type="OrthoDB" id="10263751at2759"/>
<dbReference type="EMBL" id="AAZO01001477">
    <property type="status" value="NOT_ANNOTATED_CDS"/>
    <property type="molecule type" value="Genomic_DNA"/>
</dbReference>
<dbReference type="SUPFAM" id="SSF52833">
    <property type="entry name" value="Thioredoxin-like"/>
    <property type="match status" value="1"/>
</dbReference>
<sequence>MAGKKGLTAQLQVEVNNEEDWEKLLYREGLIVVDVYSEWSGPCIGMTGNLKRAKVDFGGDALHLAIAKNDEIQALSRFRNRSEPTWLFIAGGQLVTLIFGANAPKLIKTIDTEIKTELKVLRGETWRRGVPIDELCEEERERLETSEKLKTESEKREAEKRLKEIEEKRFKAYHYMSDQLLYETVIVCFPHTIHPEYGLTIATDIEMLCRALSMYITHQVKFVITREIFDEVFYRGSLEPTPDLLEDLSLGPCVIMLIKSQVIAAPGQEGEKKHNDIEKLICEALNGVTITDDEELVIPHPQSIPGKNLYVRKIKVDEEEYEEEEMHEETTAVPGCWTPASYLTKCAAVKYFFPLRAEKVMAPEEPSNPPKVVIAFDVYKQKECFELVEEYHDDILHTGYFTSVDPETAEHLCNTPEQYAKLDHNDAYKLVFVVKKTKSEPLLSLAGLGAVYVSADEKVGMAEADAFFPPGHVPRFRKLQVEEVVEEEEEEEEEADETEEQDEDDLMALLGMTPVTE</sequence>
<dbReference type="PANTHER" id="PTHR46135">
    <property type="entry name" value="NME/NM23 FAMILY MEMBER 8"/>
    <property type="match status" value="1"/>
</dbReference>
<dbReference type="RefSeq" id="XP_002424301.1">
    <property type="nucleotide sequence ID" value="XM_002424256.1"/>
</dbReference>
<evidence type="ECO:0000313" key="6">
    <source>
        <dbReference type="Proteomes" id="UP000009046"/>
    </source>
</evidence>
<dbReference type="CDD" id="cd02948">
    <property type="entry name" value="TRX_NDPK"/>
    <property type="match status" value="1"/>
</dbReference>
<dbReference type="EnsemblMetazoa" id="PHUM125740-RA">
    <property type="protein sequence ID" value="PHUM125740-PA"/>
    <property type="gene ID" value="PHUM125740"/>
</dbReference>
<dbReference type="Gene3D" id="3.40.30.10">
    <property type="entry name" value="Glutaredoxin"/>
    <property type="match status" value="1"/>
</dbReference>
<name>E0VDV7_PEDHC</name>
<dbReference type="InParanoid" id="E0VDV7"/>
<dbReference type="Pfam" id="PF15928">
    <property type="entry name" value="DUF4746"/>
    <property type="match status" value="1"/>
</dbReference>
<reference evidence="5" key="3">
    <citation type="submission" date="2021-02" db="UniProtKB">
        <authorList>
            <consortium name="EnsemblMetazoa"/>
        </authorList>
    </citation>
    <scope>IDENTIFICATION</scope>
    <source>
        <strain evidence="5">USDA</strain>
    </source>
</reference>
<dbReference type="STRING" id="121224.E0VDV7"/>
<reference evidence="4" key="1">
    <citation type="submission" date="2007-04" db="EMBL/GenBank/DDBJ databases">
        <title>Annotation of Pediculus humanus corporis strain USDA.</title>
        <authorList>
            <person name="Kirkness E."/>
            <person name="Hannick L."/>
            <person name="Hass B."/>
            <person name="Bruggner R."/>
            <person name="Lawson D."/>
            <person name="Bidwell S."/>
            <person name="Joardar V."/>
            <person name="Caler E."/>
            <person name="Walenz B."/>
            <person name="Inman J."/>
            <person name="Schobel S."/>
            <person name="Galinsky K."/>
            <person name="Amedeo P."/>
            <person name="Strausberg R."/>
        </authorList>
    </citation>
    <scope>NUCLEOTIDE SEQUENCE</scope>
    <source>
        <strain evidence="4">USDA</strain>
    </source>
</reference>
<protein>
    <recommendedName>
        <fullName evidence="3">DUF4746 domain-containing protein</fullName>
    </recommendedName>
</protein>
<reference evidence="4" key="2">
    <citation type="submission" date="2007-04" db="EMBL/GenBank/DDBJ databases">
        <title>The genome of the human body louse.</title>
        <authorList>
            <consortium name="The Human Body Louse Genome Consortium"/>
            <person name="Kirkness E."/>
            <person name="Walenz B."/>
            <person name="Hass B."/>
            <person name="Bruggner R."/>
            <person name="Strausberg R."/>
        </authorList>
    </citation>
    <scope>NUCLEOTIDE SEQUENCE</scope>
    <source>
        <strain evidence="4">USDA</strain>
    </source>
</reference>
<proteinExistence type="predicted"/>
<evidence type="ECO:0000259" key="3">
    <source>
        <dbReference type="Pfam" id="PF15928"/>
    </source>
</evidence>
<dbReference type="HOGENOM" id="CLU_021815_0_0_1"/>
<dbReference type="InterPro" id="IPR036249">
    <property type="entry name" value="Thioredoxin-like_sf"/>
</dbReference>
<dbReference type="PANTHER" id="PTHR46135:SF3">
    <property type="entry name" value="NME_NM23 FAMILY MEMBER 8"/>
    <property type="match status" value="1"/>
</dbReference>
<keyword evidence="1" id="KW-0175">Coiled coil</keyword>
<organism>
    <name type="scientific">Pediculus humanus subsp. corporis</name>
    <name type="common">Body louse</name>
    <dbReference type="NCBI Taxonomy" id="121224"/>
    <lineage>
        <taxon>Eukaryota</taxon>
        <taxon>Metazoa</taxon>
        <taxon>Ecdysozoa</taxon>
        <taxon>Arthropoda</taxon>
        <taxon>Hexapoda</taxon>
        <taxon>Insecta</taxon>
        <taxon>Pterygota</taxon>
        <taxon>Neoptera</taxon>
        <taxon>Paraneoptera</taxon>
        <taxon>Psocodea</taxon>
        <taxon>Troctomorpha</taxon>
        <taxon>Phthiraptera</taxon>
        <taxon>Anoplura</taxon>
        <taxon>Pediculidae</taxon>
        <taxon>Pediculus</taxon>
    </lineage>
</organism>
<evidence type="ECO:0000313" key="5">
    <source>
        <dbReference type="EnsemblMetazoa" id="PHUM125740-PA"/>
    </source>
</evidence>
<dbReference type="KEGG" id="phu:Phum_PHUM125740"/>
<feature type="compositionally biased region" description="Acidic residues" evidence="2">
    <location>
        <begin position="483"/>
        <end position="506"/>
    </location>
</feature>
<dbReference type="AlphaFoldDB" id="E0VDV7"/>
<dbReference type="Proteomes" id="UP000009046">
    <property type="component" value="Unassembled WGS sequence"/>
</dbReference>